<evidence type="ECO:0000313" key="1">
    <source>
        <dbReference type="EMBL" id="KXA95565.1"/>
    </source>
</evidence>
<proteinExistence type="predicted"/>
<dbReference type="AlphaFoldDB" id="A0A133UMU1"/>
<gene>
    <name evidence="1" type="ORF">AKJ36_00010</name>
</gene>
<sequence length="107" mass="12206">MRKDGSPDRIGDELRKICERMGIHPSVLKEGLKVCRYLTWLGENSGSVDEDEFNEVSRQLRNFLEEKLEEEGKSPPLVVGSVWATLLGIEKASRSDDGEEEVNRMFH</sequence>
<name>A0A133UMU1_9EURY</name>
<reference evidence="1 2" key="1">
    <citation type="journal article" date="2016" name="Sci. Rep.">
        <title>Metabolic traits of an uncultured archaeal lineage -MSBL1- from brine pools of the Red Sea.</title>
        <authorList>
            <person name="Mwirichia R."/>
            <person name="Alam I."/>
            <person name="Rashid M."/>
            <person name="Vinu M."/>
            <person name="Ba-Alawi W."/>
            <person name="Anthony Kamau A."/>
            <person name="Kamanda Ngugi D."/>
            <person name="Goker M."/>
            <person name="Klenk H.P."/>
            <person name="Bajic V."/>
            <person name="Stingl U."/>
        </authorList>
    </citation>
    <scope>NUCLEOTIDE SEQUENCE [LARGE SCALE GENOMIC DNA]</scope>
    <source>
        <strain evidence="1">SCGC-AAA259I07</strain>
    </source>
</reference>
<evidence type="ECO:0000313" key="2">
    <source>
        <dbReference type="Proteomes" id="UP000070155"/>
    </source>
</evidence>
<accession>A0A133UMU1</accession>
<dbReference type="EMBL" id="LHXQ01000001">
    <property type="protein sequence ID" value="KXA95565.1"/>
    <property type="molecule type" value="Genomic_DNA"/>
</dbReference>
<dbReference type="Proteomes" id="UP000070155">
    <property type="component" value="Unassembled WGS sequence"/>
</dbReference>
<keyword evidence="2" id="KW-1185">Reference proteome</keyword>
<protein>
    <submittedName>
        <fullName evidence="1">Uncharacterized protein</fullName>
    </submittedName>
</protein>
<comment type="caution">
    <text evidence="1">The sequence shown here is derived from an EMBL/GenBank/DDBJ whole genome shotgun (WGS) entry which is preliminary data.</text>
</comment>
<organism evidence="1 2">
    <name type="scientific">candidate division MSBL1 archaeon SCGC-AAA259I07</name>
    <dbReference type="NCBI Taxonomy" id="1698266"/>
    <lineage>
        <taxon>Archaea</taxon>
        <taxon>Methanobacteriati</taxon>
        <taxon>Methanobacteriota</taxon>
        <taxon>candidate division MSBL1</taxon>
    </lineage>
</organism>